<evidence type="ECO:0000256" key="4">
    <source>
        <dbReference type="ARBA" id="ARBA00022723"/>
    </source>
</evidence>
<evidence type="ECO:0000256" key="7">
    <source>
        <dbReference type="ARBA" id="ARBA00023157"/>
    </source>
</evidence>
<keyword evidence="6" id="KW-0677">Repeat</keyword>
<dbReference type="Gene3D" id="2.60.120.230">
    <property type="match status" value="1"/>
</dbReference>
<dbReference type="GO" id="GO:0004504">
    <property type="term" value="F:peptidylglycine monooxygenase activity"/>
    <property type="evidence" value="ECO:0007669"/>
    <property type="project" value="UniProtKB-EC"/>
</dbReference>
<dbReference type="InterPro" id="IPR036939">
    <property type="entry name" value="Cu2_ascorb_mOase_N_sf"/>
</dbReference>
<dbReference type="SUPFAM" id="SSF49742">
    <property type="entry name" value="PHM/PNGase F"/>
    <property type="match status" value="2"/>
</dbReference>
<dbReference type="InterPro" id="IPR001258">
    <property type="entry name" value="NHL_repeat"/>
</dbReference>
<dbReference type="Proteomes" id="UP000663829">
    <property type="component" value="Unassembled WGS sequence"/>
</dbReference>
<evidence type="ECO:0000313" key="23">
    <source>
        <dbReference type="Proteomes" id="UP000663829"/>
    </source>
</evidence>
<evidence type="ECO:0000313" key="19">
    <source>
        <dbReference type="EMBL" id="CAF1189885.1"/>
    </source>
</evidence>
<evidence type="ECO:0000256" key="12">
    <source>
        <dbReference type="PIRSR" id="PIRSR600720-1"/>
    </source>
</evidence>
<feature type="binding site" evidence="12">
    <location>
        <position position="390"/>
    </location>
    <ligand>
        <name>a protein</name>
        <dbReference type="ChEBI" id="CHEBI:16541"/>
    </ligand>
    <ligandPart>
        <name>C-terminal Xaa-(2S)-2-hydroxyglycine residue</name>
        <dbReference type="ChEBI" id="CHEBI:142768"/>
    </ligandPart>
</feature>
<keyword evidence="13" id="KW-0106">Calcium</keyword>
<dbReference type="Proteomes" id="UP000682733">
    <property type="component" value="Unassembled WGS sequence"/>
</dbReference>
<dbReference type="GO" id="GO:0004598">
    <property type="term" value="F:peptidylamidoglycolate lyase activity"/>
    <property type="evidence" value="ECO:0007669"/>
    <property type="project" value="UniProtKB-EC"/>
</dbReference>
<evidence type="ECO:0000256" key="2">
    <source>
        <dbReference type="ARBA" id="ARBA00006026"/>
    </source>
</evidence>
<evidence type="ECO:0000256" key="8">
    <source>
        <dbReference type="ARBA" id="ARBA00023180"/>
    </source>
</evidence>
<evidence type="ECO:0000256" key="16">
    <source>
        <dbReference type="SAM" id="MobiDB-lite"/>
    </source>
</evidence>
<comment type="similarity">
    <text evidence="3">In the N-terminal section; belongs to the copper type II ascorbate-dependent monooxygenase family.</text>
</comment>
<evidence type="ECO:0000313" key="20">
    <source>
        <dbReference type="EMBL" id="CAF1230895.1"/>
    </source>
</evidence>
<dbReference type="EMBL" id="CAJNOQ010009664">
    <property type="protein sequence ID" value="CAF1230895.1"/>
    <property type="molecule type" value="Genomic_DNA"/>
</dbReference>
<comment type="catalytic activity">
    <reaction evidence="11">
        <text>a [peptide]-C-terminal glycine + 2 L-ascorbate + O2 = a [peptide]-C-terminal (2S)-2-hydroxyglycine + 2 monodehydro-L-ascorbate radical + H2O</text>
        <dbReference type="Rhea" id="RHEA:21452"/>
        <dbReference type="Rhea" id="RHEA-COMP:13486"/>
        <dbReference type="Rhea" id="RHEA-COMP:15321"/>
        <dbReference type="ChEBI" id="CHEBI:15377"/>
        <dbReference type="ChEBI" id="CHEBI:15379"/>
        <dbReference type="ChEBI" id="CHEBI:38290"/>
        <dbReference type="ChEBI" id="CHEBI:59513"/>
        <dbReference type="ChEBI" id="CHEBI:137000"/>
        <dbReference type="ChEBI" id="CHEBI:142768"/>
        <dbReference type="EC" id="1.14.17.3"/>
    </reaction>
</comment>
<dbReference type="Proteomes" id="UP000677228">
    <property type="component" value="Unassembled WGS sequence"/>
</dbReference>
<dbReference type="Gene3D" id="2.120.10.30">
    <property type="entry name" value="TolB, C-terminal domain"/>
    <property type="match status" value="1"/>
</dbReference>
<reference evidence="20" key="1">
    <citation type="submission" date="2021-02" db="EMBL/GenBank/DDBJ databases">
        <authorList>
            <person name="Nowell W R."/>
        </authorList>
    </citation>
    <scope>NUCLEOTIDE SEQUENCE</scope>
</reference>
<comment type="catalytic activity">
    <reaction evidence="1">
        <text>a [peptide]-C-terminal (2S)-2-hydroxyglycine = a [peptide]-C-terminal amide + glyoxylate</text>
        <dbReference type="Rhea" id="RHEA:20924"/>
        <dbReference type="Rhea" id="RHEA-COMP:13485"/>
        <dbReference type="Rhea" id="RHEA-COMP:15321"/>
        <dbReference type="ChEBI" id="CHEBI:36655"/>
        <dbReference type="ChEBI" id="CHEBI:137001"/>
        <dbReference type="ChEBI" id="CHEBI:142768"/>
        <dbReference type="EC" id="4.3.2.5"/>
    </reaction>
</comment>
<keyword evidence="9" id="KW-0456">Lyase</keyword>
<evidence type="ECO:0000256" key="6">
    <source>
        <dbReference type="ARBA" id="ARBA00022737"/>
    </source>
</evidence>
<keyword evidence="5" id="KW-0732">Signal</keyword>
<evidence type="ECO:0000313" key="21">
    <source>
        <dbReference type="EMBL" id="CAF3993600.1"/>
    </source>
</evidence>
<evidence type="ECO:0008006" key="24">
    <source>
        <dbReference type="Google" id="ProtNLM"/>
    </source>
</evidence>
<dbReference type="Pfam" id="PF03712">
    <property type="entry name" value="Cu2_monoox_C"/>
    <property type="match status" value="1"/>
</dbReference>
<evidence type="ECO:0000256" key="13">
    <source>
        <dbReference type="PIRSR" id="PIRSR600720-2"/>
    </source>
</evidence>
<dbReference type="InterPro" id="IPR024548">
    <property type="entry name" value="Cu2_monoox_C"/>
</dbReference>
<feature type="repeat" description="NHL" evidence="15">
    <location>
        <begin position="357"/>
        <end position="401"/>
    </location>
</feature>
<evidence type="ECO:0000256" key="14">
    <source>
        <dbReference type="PIRSR" id="PIRSR600720-3"/>
    </source>
</evidence>
<dbReference type="CDD" id="cd14958">
    <property type="entry name" value="NHL_PAL_like"/>
    <property type="match status" value="1"/>
</dbReference>
<feature type="binding site" evidence="13">
    <location>
        <position position="431"/>
    </location>
    <ligand>
        <name>Zn(2+)</name>
        <dbReference type="ChEBI" id="CHEBI:29105"/>
        <note>catalytic</note>
    </ligand>
</feature>
<dbReference type="InterPro" id="IPR008977">
    <property type="entry name" value="PHM/PNGase_F_dom_sf"/>
</dbReference>
<evidence type="ECO:0000256" key="3">
    <source>
        <dbReference type="ARBA" id="ARBA00010263"/>
    </source>
</evidence>
<feature type="domain" description="Copper type II ascorbate-dependent monooxygenase C-terminal" evidence="18">
    <location>
        <begin position="92"/>
        <end position="179"/>
    </location>
</feature>
<dbReference type="Gene3D" id="2.60.120.310">
    <property type="entry name" value="Copper type II, ascorbate-dependent monooxygenase, N-terminal domain"/>
    <property type="match status" value="1"/>
</dbReference>
<feature type="binding site" evidence="12">
    <location>
        <position position="270"/>
    </location>
    <ligand>
        <name>a protein</name>
        <dbReference type="ChEBI" id="CHEBI:16541"/>
    </ligand>
    <ligandPart>
        <name>C-terminal Xaa-(2S)-2-hydroxyglycine residue</name>
        <dbReference type="ChEBI" id="CHEBI:142768"/>
    </ligandPart>
</feature>
<feature type="binding site" evidence="12">
    <location>
        <position position="447"/>
    </location>
    <ligand>
        <name>a protein</name>
        <dbReference type="ChEBI" id="CHEBI:16541"/>
    </ligand>
    <ligandPart>
        <name>C-terminal Xaa-(2S)-2-hydroxyglycine residue</name>
        <dbReference type="ChEBI" id="CHEBI:142768"/>
    </ligandPart>
</feature>
<evidence type="ECO:0000256" key="5">
    <source>
        <dbReference type="ARBA" id="ARBA00022729"/>
    </source>
</evidence>
<gene>
    <name evidence="20" type="ORF">GPM918_LOCUS25169</name>
    <name evidence="19" type="ORF">OVA965_LOCUS23482</name>
    <name evidence="21" type="ORF">SRO942_LOCUS25176</name>
    <name evidence="22" type="ORF">TMI583_LOCUS24202</name>
</gene>
<evidence type="ECO:0000259" key="17">
    <source>
        <dbReference type="Pfam" id="PF01082"/>
    </source>
</evidence>
<dbReference type="SUPFAM" id="SSF63829">
    <property type="entry name" value="Calcium-dependent phosphotriesterase"/>
    <property type="match status" value="1"/>
</dbReference>
<proteinExistence type="inferred from homology"/>
<keyword evidence="8" id="KW-0325">Glycoprotein</keyword>
<dbReference type="InterPro" id="IPR011042">
    <property type="entry name" value="6-blade_b-propeller_TolB-like"/>
</dbReference>
<dbReference type="EMBL" id="CAJOBC010009670">
    <property type="protein sequence ID" value="CAF3993600.1"/>
    <property type="molecule type" value="Genomic_DNA"/>
</dbReference>
<dbReference type="EMBL" id="CAJOBA010035239">
    <property type="protein sequence ID" value="CAF4000952.1"/>
    <property type="molecule type" value="Genomic_DNA"/>
</dbReference>
<comment type="similarity">
    <text evidence="2">In the C-terminal section; belongs to the peptidyl-alpha-hydroxyglycine alpha-amidating lyase family.</text>
</comment>
<feature type="non-terminal residue" evidence="20">
    <location>
        <position position="1"/>
    </location>
</feature>
<sequence length="629" mass="70946">SSGVVCGGGEQVIIHGWARNAPSMRLPDDVGFSVGKNTPYKYIVLNIHYLTILQNDKSGNQLLMSKKKPNLQMGILLGATSQIYLKPKSHTRVNSMYRVRFGEITQIVKSDPQWAQSFYQLPLPVEVVQGDYIIGQCVYDNDGERTIVTGGTHHDEMCNVYAMFAYHSDSQKKPLNSCWENQFAGLINLIPTDADVPPRTPLEISGNLYNHAEHTMDNHLQLTNDWALTSNGDNLYKCIETWPDSKSTPGVGEIGGIALDLNDDLVIFHRGQRKWENKYFNDDFHFRNDAFGPIEEDVLIHIDTKTGMITQKWGAKTFYMPHGITIDDRGNFWLTDIAMHQVFMYSLKDKNRPSLIVGQKFQPGSGRARLCRPADVAVMKNEEFYVADGYCNSRIVKFNKYGEYITEWGTVVNGVHDVDGFPLPNQWNIVHSLALNEEQKLLCGADRENYRIQCFDLQGQFQRQIHVEQKNTIAPIYAIEFTPTANSTVLYAVTGGQAQIKKVYLINARDGKILTSFEPNSHLVSPHDITVSANGSIHRLNTAIIGIKNTSRRSGGSFMGNWMHHRKGFERLNQYSDDENEPVDQNSDGNEDSENATPSNGKETITESDVTQNNTSLNNIAFKMDNNLY</sequence>
<feature type="disulfide bond" evidence="14">
    <location>
        <begin position="443"/>
        <end position="454"/>
    </location>
</feature>
<feature type="binding site" evidence="13">
    <location>
        <position position="322"/>
    </location>
    <ligand>
        <name>Zn(2+)</name>
        <dbReference type="ChEBI" id="CHEBI:29105"/>
        <note>catalytic</note>
    </ligand>
</feature>
<dbReference type="Pfam" id="PF01082">
    <property type="entry name" value="Cu2_monooxygen"/>
    <property type="match status" value="1"/>
</dbReference>
<dbReference type="PROSITE" id="PS51125">
    <property type="entry name" value="NHL"/>
    <property type="match status" value="1"/>
</dbReference>
<feature type="binding site" evidence="13">
    <location>
        <position position="528"/>
    </location>
    <ligand>
        <name>Ca(2+)</name>
        <dbReference type="ChEBI" id="CHEBI:29108"/>
        <note>structural</note>
    </ligand>
</feature>
<dbReference type="InterPro" id="IPR014784">
    <property type="entry name" value="Cu2_ascorb_mOase-like_C"/>
</dbReference>
<dbReference type="InterPro" id="IPR000323">
    <property type="entry name" value="Cu2_ascorb_mOase_N"/>
</dbReference>
<accession>A0A814YN79</accession>
<evidence type="ECO:0000256" key="11">
    <source>
        <dbReference type="ARBA" id="ARBA00048431"/>
    </source>
</evidence>
<evidence type="ECO:0000256" key="1">
    <source>
        <dbReference type="ARBA" id="ARBA00000686"/>
    </source>
</evidence>
<dbReference type="PANTHER" id="PTHR10680:SF14">
    <property type="entry name" value="PEPTIDYL-GLYCINE ALPHA-AMIDATING MONOOXYGENASE"/>
    <property type="match status" value="1"/>
</dbReference>
<dbReference type="GO" id="GO:0016020">
    <property type="term" value="C:membrane"/>
    <property type="evidence" value="ECO:0007669"/>
    <property type="project" value="InterPro"/>
</dbReference>
<evidence type="ECO:0000313" key="22">
    <source>
        <dbReference type="EMBL" id="CAF4000952.1"/>
    </source>
</evidence>
<dbReference type="EMBL" id="CAJNOK010013709">
    <property type="protein sequence ID" value="CAF1189885.1"/>
    <property type="molecule type" value="Genomic_DNA"/>
</dbReference>
<feature type="domain" description="Copper type II ascorbate-dependent monooxygenase N-terminal" evidence="17">
    <location>
        <begin position="13"/>
        <end position="50"/>
    </location>
</feature>
<dbReference type="Proteomes" id="UP000681722">
    <property type="component" value="Unassembled WGS sequence"/>
</dbReference>
<evidence type="ECO:0000256" key="15">
    <source>
        <dbReference type="PROSITE-ProRule" id="PRU00504"/>
    </source>
</evidence>
<dbReference type="PANTHER" id="PTHR10680">
    <property type="entry name" value="PEPTIDYL-GLYCINE ALPHA-AMIDATING MONOOXYGENASE"/>
    <property type="match status" value="1"/>
</dbReference>
<feature type="disulfide bond" evidence="14">
    <location>
        <begin position="371"/>
        <end position="391"/>
    </location>
</feature>
<evidence type="ECO:0000256" key="10">
    <source>
        <dbReference type="ARBA" id="ARBA00023268"/>
    </source>
</evidence>
<keyword evidence="23" id="KW-1185">Reference proteome</keyword>
<dbReference type="InterPro" id="IPR000720">
    <property type="entry name" value="PHM/PAL"/>
</dbReference>
<name>A0A814YN79_9BILA</name>
<organism evidence="20 23">
    <name type="scientific">Didymodactylos carnosus</name>
    <dbReference type="NCBI Taxonomy" id="1234261"/>
    <lineage>
        <taxon>Eukaryota</taxon>
        <taxon>Metazoa</taxon>
        <taxon>Spiralia</taxon>
        <taxon>Gnathifera</taxon>
        <taxon>Rotifera</taxon>
        <taxon>Eurotatoria</taxon>
        <taxon>Bdelloidea</taxon>
        <taxon>Philodinida</taxon>
        <taxon>Philodinidae</taxon>
        <taxon>Didymodactylos</taxon>
    </lineage>
</organism>
<dbReference type="GO" id="GO:0006518">
    <property type="term" value="P:peptide metabolic process"/>
    <property type="evidence" value="ECO:0007669"/>
    <property type="project" value="InterPro"/>
</dbReference>
<dbReference type="OrthoDB" id="10018185at2759"/>
<feature type="binding site" evidence="13">
    <location>
        <position position="527"/>
    </location>
    <ligand>
        <name>Zn(2+)</name>
        <dbReference type="ChEBI" id="CHEBI:29105"/>
        <note>catalytic</note>
    </ligand>
</feature>
<keyword evidence="13" id="KW-0862">Zinc</keyword>
<comment type="cofactor">
    <cofactor evidence="13">
        <name>Zn(2+)</name>
        <dbReference type="ChEBI" id="CHEBI:29105"/>
    </cofactor>
    <text evidence="13">Binds one Zn(2+) ion per subunit.</text>
</comment>
<comment type="caution">
    <text evidence="20">The sequence shown here is derived from an EMBL/GenBank/DDBJ whole genome shotgun (WGS) entry which is preliminary data.</text>
</comment>
<evidence type="ECO:0000256" key="9">
    <source>
        <dbReference type="ARBA" id="ARBA00023239"/>
    </source>
</evidence>
<feature type="region of interest" description="Disordered" evidence="16">
    <location>
        <begin position="576"/>
        <end position="612"/>
    </location>
</feature>
<dbReference type="PRINTS" id="PR00790">
    <property type="entry name" value="PAMONOXGNASE"/>
</dbReference>
<protein>
    <recommendedName>
        <fullName evidence="24">Peptidylamidoglycolate lyase</fullName>
    </recommendedName>
</protein>
<evidence type="ECO:0000259" key="18">
    <source>
        <dbReference type="Pfam" id="PF03712"/>
    </source>
</evidence>
<feature type="compositionally biased region" description="Polar residues" evidence="16">
    <location>
        <begin position="595"/>
        <end position="612"/>
    </location>
</feature>
<dbReference type="AlphaFoldDB" id="A0A814YN79"/>
<dbReference type="GO" id="GO:0005507">
    <property type="term" value="F:copper ion binding"/>
    <property type="evidence" value="ECO:0007669"/>
    <property type="project" value="InterPro"/>
</dbReference>
<keyword evidence="4 13" id="KW-0479">Metal-binding</keyword>
<keyword evidence="7 14" id="KW-1015">Disulfide bond</keyword>
<dbReference type="Pfam" id="PF01436">
    <property type="entry name" value="NHL"/>
    <property type="match status" value="1"/>
</dbReference>
<keyword evidence="10" id="KW-0511">Multifunctional enzyme</keyword>